<name>A0A645HQC8_9ZZZZ</name>
<protein>
    <submittedName>
        <fullName evidence="1">Uncharacterized protein</fullName>
    </submittedName>
</protein>
<dbReference type="EMBL" id="VSSQ01097208">
    <property type="protein sequence ID" value="MPN40652.1"/>
    <property type="molecule type" value="Genomic_DNA"/>
</dbReference>
<reference evidence="1" key="1">
    <citation type="submission" date="2019-08" db="EMBL/GenBank/DDBJ databases">
        <authorList>
            <person name="Kucharzyk K."/>
            <person name="Murdoch R.W."/>
            <person name="Higgins S."/>
            <person name="Loffler F."/>
        </authorList>
    </citation>
    <scope>NUCLEOTIDE SEQUENCE</scope>
</reference>
<gene>
    <name evidence="1" type="ORF">SDC9_188190</name>
</gene>
<organism evidence="1">
    <name type="scientific">bioreactor metagenome</name>
    <dbReference type="NCBI Taxonomy" id="1076179"/>
    <lineage>
        <taxon>unclassified sequences</taxon>
        <taxon>metagenomes</taxon>
        <taxon>ecological metagenomes</taxon>
    </lineage>
</organism>
<sequence>MRRLQIHIVADMYHWRQKAHVLGELFTDTADTTQQFAVLLKIDHRDQAIAHFQSEHIERRHIGPASLL</sequence>
<dbReference type="AlphaFoldDB" id="A0A645HQC8"/>
<dbReference type="AntiFam" id="ANF00148">
    <property type="entry name" value="Shadow ORF (opposite flhA)"/>
</dbReference>
<evidence type="ECO:0000313" key="1">
    <source>
        <dbReference type="EMBL" id="MPN40652.1"/>
    </source>
</evidence>
<proteinExistence type="predicted"/>
<accession>A0A645HQC8</accession>
<comment type="caution">
    <text evidence="1">The sequence shown here is derived from an EMBL/GenBank/DDBJ whole genome shotgun (WGS) entry which is preliminary data.</text>
</comment>